<dbReference type="GO" id="GO:0032259">
    <property type="term" value="P:methylation"/>
    <property type="evidence" value="ECO:0007669"/>
    <property type="project" value="UniProtKB-KW"/>
</dbReference>
<dbReference type="STRING" id="655863.F0XEW1"/>
<dbReference type="InParanoid" id="F0XEW1"/>
<accession>F0XEW1</accession>
<gene>
    <name evidence="2" type="ORF">CMQ_361</name>
</gene>
<evidence type="ECO:0000256" key="1">
    <source>
        <dbReference type="ARBA" id="ARBA00038158"/>
    </source>
</evidence>
<reference evidence="2 3" key="1">
    <citation type="journal article" date="2011" name="Proc. Natl. Acad. Sci. U.S.A.">
        <title>Genome and transcriptome analyses of the mountain pine beetle-fungal symbiont Grosmannia clavigera, a lodgepole pine pathogen.</title>
        <authorList>
            <person name="DiGuistini S."/>
            <person name="Wang Y."/>
            <person name="Liao N.Y."/>
            <person name="Taylor G."/>
            <person name="Tanguay P."/>
            <person name="Feau N."/>
            <person name="Henrissat B."/>
            <person name="Chan S.K."/>
            <person name="Hesse-Orce U."/>
            <person name="Alamouti S.M."/>
            <person name="Tsui C.K.M."/>
            <person name="Docking R.T."/>
            <person name="Levasseur A."/>
            <person name="Haridas S."/>
            <person name="Robertson G."/>
            <person name="Birol I."/>
            <person name="Holt R.A."/>
            <person name="Marra M.A."/>
            <person name="Hamelin R.C."/>
            <person name="Hirst M."/>
            <person name="Jones S.J.M."/>
            <person name="Bohlmann J."/>
            <person name="Breuil C."/>
        </authorList>
    </citation>
    <scope>NUCLEOTIDE SEQUENCE [LARGE SCALE GENOMIC DNA]</scope>
    <source>
        <strain evidence="3">kw1407 / UAMH 11150</strain>
    </source>
</reference>
<dbReference type="CDD" id="cd02440">
    <property type="entry name" value="AdoMet_MTases"/>
    <property type="match status" value="1"/>
</dbReference>
<name>F0XEW1_GROCL</name>
<dbReference type="AlphaFoldDB" id="F0XEW1"/>
<dbReference type="InterPro" id="IPR029063">
    <property type="entry name" value="SAM-dependent_MTases_sf"/>
</dbReference>
<dbReference type="GeneID" id="25976729"/>
<dbReference type="HOGENOM" id="CLU_010595_2_3_1"/>
<dbReference type="eggNOG" id="ENOG502QSKG">
    <property type="taxonomic scope" value="Eukaryota"/>
</dbReference>
<evidence type="ECO:0000313" key="3">
    <source>
        <dbReference type="Proteomes" id="UP000007796"/>
    </source>
</evidence>
<dbReference type="Gene3D" id="3.40.50.150">
    <property type="entry name" value="Vaccinia Virus protein VP39"/>
    <property type="match status" value="1"/>
</dbReference>
<keyword evidence="2" id="KW-0489">Methyltransferase</keyword>
<dbReference type="EMBL" id="GL629765">
    <property type="protein sequence ID" value="EFX03433.1"/>
    <property type="molecule type" value="Genomic_DNA"/>
</dbReference>
<dbReference type="SUPFAM" id="SSF53335">
    <property type="entry name" value="S-adenosyl-L-methionine-dependent methyltransferases"/>
    <property type="match status" value="1"/>
</dbReference>
<proteinExistence type="inferred from homology"/>
<keyword evidence="3" id="KW-1185">Reference proteome</keyword>
<sequence>MTSRDALPRSLILQHESFRALLDGRLLQNVPAEPVGRVLDLGTGCGIWAADFAKEHPAATVIGIDVFPQPTVVPPSNCSFLIRDAEQDWDFGDGGFDLIHTRLVPFHAAAVRSVLRCCYVHLRPGGCIEMQEVWPPYRTDEPAGAPEHQSSVMAWTRLRLQAAARLGIDQAITSQLPALLAEAGFVAVQSHELKWPIGPWMADRHMQTAGTMHTELLRCSLQGLSTNLLAEIGMSESQVDELLVQVRQELGVGKIYAPVRIVCAWKPES</sequence>
<dbReference type="PANTHER" id="PTHR43591:SF24">
    <property type="entry name" value="2-METHOXY-6-POLYPRENYL-1,4-BENZOQUINOL METHYLASE, MITOCHONDRIAL"/>
    <property type="match status" value="1"/>
</dbReference>
<keyword evidence="2" id="KW-0808">Transferase</keyword>
<dbReference type="PANTHER" id="PTHR43591">
    <property type="entry name" value="METHYLTRANSFERASE"/>
    <property type="match status" value="1"/>
</dbReference>
<evidence type="ECO:0000313" key="2">
    <source>
        <dbReference type="EMBL" id="EFX03433.1"/>
    </source>
</evidence>
<dbReference type="Pfam" id="PF13489">
    <property type="entry name" value="Methyltransf_23"/>
    <property type="match status" value="1"/>
</dbReference>
<dbReference type="GO" id="GO:0008168">
    <property type="term" value="F:methyltransferase activity"/>
    <property type="evidence" value="ECO:0007669"/>
    <property type="project" value="UniProtKB-KW"/>
</dbReference>
<organism evidence="3">
    <name type="scientific">Grosmannia clavigera (strain kw1407 / UAMH 11150)</name>
    <name type="common">Blue stain fungus</name>
    <name type="synonym">Graphiocladiella clavigera</name>
    <dbReference type="NCBI Taxonomy" id="655863"/>
    <lineage>
        <taxon>Eukaryota</taxon>
        <taxon>Fungi</taxon>
        <taxon>Dikarya</taxon>
        <taxon>Ascomycota</taxon>
        <taxon>Pezizomycotina</taxon>
        <taxon>Sordariomycetes</taxon>
        <taxon>Sordariomycetidae</taxon>
        <taxon>Ophiostomatales</taxon>
        <taxon>Ophiostomataceae</taxon>
        <taxon>Leptographium</taxon>
    </lineage>
</organism>
<protein>
    <submittedName>
        <fullName evidence="2">Sam dependent methyltransferase</fullName>
    </submittedName>
</protein>
<comment type="similarity">
    <text evidence="1">Belongs to the methyltransferase superfamily. LaeA methyltransferase family.</text>
</comment>
<dbReference type="RefSeq" id="XP_014172915.1">
    <property type="nucleotide sequence ID" value="XM_014317440.1"/>
</dbReference>
<dbReference type="Proteomes" id="UP000007796">
    <property type="component" value="Unassembled WGS sequence"/>
</dbReference>
<dbReference type="OrthoDB" id="2013972at2759"/>